<dbReference type="RefSeq" id="WP_002570226.1">
    <property type="nucleotide sequence ID" value="NZ_CATYQV010000046.1"/>
</dbReference>
<dbReference type="AlphaFoldDB" id="A0A414B145"/>
<feature type="transmembrane region" description="Helical" evidence="6">
    <location>
        <begin position="273"/>
        <end position="300"/>
    </location>
</feature>
<evidence type="ECO:0000313" key="8">
    <source>
        <dbReference type="Proteomes" id="UP000283975"/>
    </source>
</evidence>
<evidence type="ECO:0000256" key="4">
    <source>
        <dbReference type="ARBA" id="ARBA00022989"/>
    </source>
</evidence>
<dbReference type="Proteomes" id="UP000283975">
    <property type="component" value="Unassembled WGS sequence"/>
</dbReference>
<evidence type="ECO:0000256" key="6">
    <source>
        <dbReference type="SAM" id="Phobius"/>
    </source>
</evidence>
<dbReference type="EMBL" id="QSHZ01000001">
    <property type="protein sequence ID" value="RHC58983.1"/>
    <property type="molecule type" value="Genomic_DNA"/>
</dbReference>
<organism evidence="7 8">
    <name type="scientific">Enterocloster bolteae</name>
    <dbReference type="NCBI Taxonomy" id="208479"/>
    <lineage>
        <taxon>Bacteria</taxon>
        <taxon>Bacillati</taxon>
        <taxon>Bacillota</taxon>
        <taxon>Clostridia</taxon>
        <taxon>Lachnospirales</taxon>
        <taxon>Lachnospiraceae</taxon>
        <taxon>Enterocloster</taxon>
    </lineage>
</organism>
<keyword evidence="5 6" id="KW-0472">Membrane</keyword>
<name>A0A414B145_9FIRM</name>
<keyword evidence="4 6" id="KW-1133">Transmembrane helix</keyword>
<dbReference type="GO" id="GO:0022857">
    <property type="term" value="F:transmembrane transporter activity"/>
    <property type="evidence" value="ECO:0007669"/>
    <property type="project" value="InterPro"/>
</dbReference>
<sequence length="338" mass="36436">MKSVKIDSLHMELFSGKKTKNLILDHLIEILLLVLIIGVSIAAPSFLKSGNILNILRNAAMKGVIAYGMCLVIISGEIDLSVGSQVALSGVLAGFISKGLAEAGIMPIELGALVGIAAATLVALLTGLFHAWARQKFNMPSFIITLATLNVMYGFAAIVCGGFPIANAFPTWYAFLGSGRILGIPFPAIVFILIFLFFWFLTEKTDLGRRIYAVGGNAEAARLNGISVWKTRIFVMCMVQLMCVLSGIMNSAQVRSATFTFGRGWETQIISSVVIGGTSMLGGIGTIWGTLIGVLFTGVITNAMTLLNVNEFMQYVINGALMFFAVMFNTYMTKKRNN</sequence>
<keyword evidence="2" id="KW-1003">Cell membrane</keyword>
<feature type="transmembrane region" description="Helical" evidence="6">
    <location>
        <begin position="312"/>
        <end position="332"/>
    </location>
</feature>
<comment type="subcellular location">
    <subcellularLocation>
        <location evidence="1">Cell membrane</location>
        <topology evidence="1">Multi-pass membrane protein</topology>
    </subcellularLocation>
</comment>
<evidence type="ECO:0000313" key="7">
    <source>
        <dbReference type="EMBL" id="RHC58983.1"/>
    </source>
</evidence>
<protein>
    <submittedName>
        <fullName evidence="7">ABC transporter permease</fullName>
    </submittedName>
</protein>
<dbReference type="GO" id="GO:0005886">
    <property type="term" value="C:plasma membrane"/>
    <property type="evidence" value="ECO:0007669"/>
    <property type="project" value="UniProtKB-SubCell"/>
</dbReference>
<feature type="transmembrane region" description="Helical" evidence="6">
    <location>
        <begin position="139"/>
        <end position="169"/>
    </location>
</feature>
<evidence type="ECO:0000256" key="3">
    <source>
        <dbReference type="ARBA" id="ARBA00022692"/>
    </source>
</evidence>
<evidence type="ECO:0000256" key="1">
    <source>
        <dbReference type="ARBA" id="ARBA00004651"/>
    </source>
</evidence>
<dbReference type="CDD" id="cd06579">
    <property type="entry name" value="TM_PBP1_transp_AraH_like"/>
    <property type="match status" value="1"/>
</dbReference>
<dbReference type="Pfam" id="PF02653">
    <property type="entry name" value="BPD_transp_2"/>
    <property type="match status" value="1"/>
</dbReference>
<evidence type="ECO:0000256" key="2">
    <source>
        <dbReference type="ARBA" id="ARBA00022475"/>
    </source>
</evidence>
<keyword evidence="3 6" id="KW-0812">Transmembrane</keyword>
<dbReference type="InterPro" id="IPR001851">
    <property type="entry name" value="ABC_transp_permease"/>
</dbReference>
<gene>
    <name evidence="7" type="ORF">DW839_01160</name>
</gene>
<proteinExistence type="predicted"/>
<feature type="transmembrane region" description="Helical" evidence="6">
    <location>
        <begin position="27"/>
        <end position="47"/>
    </location>
</feature>
<feature type="transmembrane region" description="Helical" evidence="6">
    <location>
        <begin position="181"/>
        <end position="201"/>
    </location>
</feature>
<accession>A0A414B145</accession>
<evidence type="ECO:0000256" key="5">
    <source>
        <dbReference type="ARBA" id="ARBA00023136"/>
    </source>
</evidence>
<reference evidence="7 8" key="1">
    <citation type="submission" date="2018-08" db="EMBL/GenBank/DDBJ databases">
        <title>A genome reference for cultivated species of the human gut microbiota.</title>
        <authorList>
            <person name="Zou Y."/>
            <person name="Xue W."/>
            <person name="Luo G."/>
        </authorList>
    </citation>
    <scope>NUCLEOTIDE SEQUENCE [LARGE SCALE GENOMIC DNA]</scope>
    <source>
        <strain evidence="7 8">AM35-14</strain>
    </source>
</reference>
<dbReference type="PANTHER" id="PTHR32196">
    <property type="entry name" value="ABC TRANSPORTER PERMEASE PROTEIN YPHD-RELATED-RELATED"/>
    <property type="match status" value="1"/>
</dbReference>
<feature type="transmembrane region" description="Helical" evidence="6">
    <location>
        <begin position="113"/>
        <end position="133"/>
    </location>
</feature>
<comment type="caution">
    <text evidence="7">The sequence shown here is derived from an EMBL/GenBank/DDBJ whole genome shotgun (WGS) entry which is preliminary data.</text>
</comment>